<dbReference type="CDD" id="cd03004">
    <property type="entry name" value="PDI_a_ERdj5_C"/>
    <property type="match status" value="2"/>
</dbReference>
<dbReference type="EMBL" id="JH431262">
    <property type="status" value="NOT_ANNOTATED_CDS"/>
    <property type="molecule type" value="Genomic_DNA"/>
</dbReference>
<feature type="chain" id="PRO_5004579399" description="DnaJ homolog subfamily C member 10" evidence="7">
    <location>
        <begin position="21"/>
        <end position="771"/>
    </location>
</feature>
<dbReference type="PROSITE" id="PS50076">
    <property type="entry name" value="DNAJ_2"/>
    <property type="match status" value="1"/>
</dbReference>
<reference evidence="11" key="1">
    <citation type="submission" date="2011-05" db="EMBL/GenBank/DDBJ databases">
        <authorList>
            <person name="Richards S.R."/>
            <person name="Qu J."/>
            <person name="Jiang H."/>
            <person name="Jhangiani S.N."/>
            <person name="Agravi P."/>
            <person name="Goodspeed R."/>
            <person name="Gross S."/>
            <person name="Mandapat C."/>
            <person name="Jackson L."/>
            <person name="Mathew T."/>
            <person name="Pu L."/>
            <person name="Thornton R."/>
            <person name="Saada N."/>
            <person name="Wilczek-Boney K.B."/>
            <person name="Lee S."/>
            <person name="Kovar C."/>
            <person name="Wu Y."/>
            <person name="Scherer S.E."/>
            <person name="Worley K.C."/>
            <person name="Muzny D.M."/>
            <person name="Gibbs R."/>
        </authorList>
    </citation>
    <scope>NUCLEOTIDE SEQUENCE</scope>
    <source>
        <strain evidence="11">Brora</strain>
    </source>
</reference>
<feature type="signal peptide" evidence="7">
    <location>
        <begin position="1"/>
        <end position="20"/>
    </location>
</feature>
<comment type="function">
    <text evidence="5">Plays an important role in regulating the size of autophagosomes during the formation process.</text>
</comment>
<feature type="domain" description="Thioredoxin" evidence="9">
    <location>
        <begin position="387"/>
        <end position="532"/>
    </location>
</feature>
<dbReference type="GO" id="GO:0015035">
    <property type="term" value="F:protein-disulfide reductase activity"/>
    <property type="evidence" value="ECO:0007669"/>
    <property type="project" value="TreeGrafter"/>
</dbReference>
<feature type="domain" description="J" evidence="8">
    <location>
        <begin position="22"/>
        <end position="87"/>
    </location>
</feature>
<sequence>MKTLTSIFLLFLFYSQLIFAEDFYQLLGISRDANNRQIRQAFKKLALTLHPDKNKDDPDANEKFMKINKAYEVLKDEELRKKYDVHGEEEFNSQRGGNYHSWNYYYENFGIYDDDQEIITLSRTDFEQSVTGTRDVWFVNFYSGSCSHCHHLAPEWRHVARELEGVIRIGAVNCEEDWLLCRQENVNSYPLLMLYPRGVKYQGARDRVSLVKFVLNELSTHVLEMREDNYDDYRDKSELPWLISFCFDQDVCVTSETLEKLSAMLDGLVHVATTDCIQQTVICSNFDQHESRIVYFHSLKDGKHDEIPSNDAQDIYKTVLGFLPDMISLDNDKFNDIYKQLSTHGGKPWLVEFIVDSQTDLQLRKLPSLLPDVGRVDCAKASLVCQTFYVRKYPTFILFKADGTHEIHHGRQSPQDVAVFVQECRQSAVVTLGPNDFPERVVDDGDTWFVDFYAPWCPPCMRLLPEWRKASRSVESGIHFGTVDCTIHQSLCQKYNIHSYPTSILYNRSVPHQYFGKPSAPAIVEFIQDIRFPPVVVLTFQTFESLVNNRRTSDMWLVDFFAPWCQPCQQLAPEWRQLAKMVFKMENIHIGQVDCTTESMLCQQQNVRAYPTIRLYPIDEAGSSHFHLYNGWGRDAHSIRAWALHFLPSNVDELNFETFSRVLIGEKPVAIDFYAPWCGHCQTFAPEFDAIAKNFEDKIYFGKVNCEKHPDICRKANIRAYPTVRFYPVPNTKNDMIGEDINSQHAETITNILQTKLERLKQIKHEEHDEL</sequence>
<evidence type="ECO:0000259" key="8">
    <source>
        <dbReference type="PROSITE" id="PS50076"/>
    </source>
</evidence>
<dbReference type="InterPro" id="IPR052460">
    <property type="entry name" value="ER_disulfide_reductase"/>
</dbReference>
<dbReference type="STRING" id="126957.T1IPH3"/>
<evidence type="ECO:0000256" key="1">
    <source>
        <dbReference type="ARBA" id="ARBA00004163"/>
    </source>
</evidence>
<dbReference type="Pfam" id="PF00226">
    <property type="entry name" value="DnaJ"/>
    <property type="match status" value="1"/>
</dbReference>
<dbReference type="PANTHER" id="PTHR44340">
    <property type="entry name" value="DNAJ HOMOLOG SUBFAMILY C MEMBER 10"/>
    <property type="match status" value="1"/>
</dbReference>
<evidence type="ECO:0000313" key="11">
    <source>
        <dbReference type="Proteomes" id="UP000014500"/>
    </source>
</evidence>
<dbReference type="PROSITE" id="PS51352">
    <property type="entry name" value="THIOREDOXIN_2"/>
    <property type="match status" value="3"/>
</dbReference>
<dbReference type="PROSITE" id="PS00194">
    <property type="entry name" value="THIOREDOXIN_1"/>
    <property type="match status" value="1"/>
</dbReference>
<protein>
    <recommendedName>
        <fullName evidence="2">DnaJ homolog subfamily C member 10</fullName>
    </recommendedName>
    <alternativeName>
        <fullName evidence="3">DnaJ homolog subfamily C member 16</fullName>
    </alternativeName>
    <alternativeName>
        <fullName evidence="6">Endoplasmic reticulum DNA J domain-containing protein 8</fullName>
    </alternativeName>
</protein>
<dbReference type="GO" id="GO:0006914">
    <property type="term" value="P:autophagy"/>
    <property type="evidence" value="ECO:0007669"/>
    <property type="project" value="UniProtKB-KW"/>
</dbReference>
<keyword evidence="7" id="KW-0732">Signal</keyword>
<dbReference type="PhylomeDB" id="T1IPH3"/>
<dbReference type="Gene3D" id="3.40.30.10">
    <property type="entry name" value="Glutaredoxin"/>
    <property type="match status" value="6"/>
</dbReference>
<dbReference type="AlphaFoldDB" id="T1IPH3"/>
<organism evidence="10 11">
    <name type="scientific">Strigamia maritima</name>
    <name type="common">European centipede</name>
    <name type="synonym">Geophilus maritimus</name>
    <dbReference type="NCBI Taxonomy" id="126957"/>
    <lineage>
        <taxon>Eukaryota</taxon>
        <taxon>Metazoa</taxon>
        <taxon>Ecdysozoa</taxon>
        <taxon>Arthropoda</taxon>
        <taxon>Myriapoda</taxon>
        <taxon>Chilopoda</taxon>
        <taxon>Pleurostigmophora</taxon>
        <taxon>Geophilomorpha</taxon>
        <taxon>Linotaeniidae</taxon>
        <taxon>Strigamia</taxon>
    </lineage>
</organism>
<dbReference type="GO" id="GO:0036498">
    <property type="term" value="P:IRE1-mediated unfolded protein response"/>
    <property type="evidence" value="ECO:0007669"/>
    <property type="project" value="TreeGrafter"/>
</dbReference>
<feature type="domain" description="Thioredoxin" evidence="9">
    <location>
        <begin position="633"/>
        <end position="758"/>
    </location>
</feature>
<dbReference type="Proteomes" id="UP000014500">
    <property type="component" value="Unassembled WGS sequence"/>
</dbReference>
<evidence type="ECO:0000259" key="9">
    <source>
        <dbReference type="PROSITE" id="PS51352"/>
    </source>
</evidence>
<dbReference type="eggNOG" id="KOG0191">
    <property type="taxonomic scope" value="Eukaryota"/>
</dbReference>
<evidence type="ECO:0000256" key="5">
    <source>
        <dbReference type="ARBA" id="ARBA00035002"/>
    </source>
</evidence>
<dbReference type="EnsemblMetazoa" id="SMAR002925-RA">
    <property type="protein sequence ID" value="SMAR002925-PA"/>
    <property type="gene ID" value="SMAR002925"/>
</dbReference>
<dbReference type="SUPFAM" id="SSF46565">
    <property type="entry name" value="Chaperone J-domain"/>
    <property type="match status" value="1"/>
</dbReference>
<name>T1IPH3_STRMM</name>
<evidence type="ECO:0000256" key="3">
    <source>
        <dbReference type="ARBA" id="ARBA00020921"/>
    </source>
</evidence>
<dbReference type="CDD" id="cd06257">
    <property type="entry name" value="DnaJ"/>
    <property type="match status" value="1"/>
</dbReference>
<evidence type="ECO:0000256" key="2">
    <source>
        <dbReference type="ARBA" id="ARBA00020920"/>
    </source>
</evidence>
<evidence type="ECO:0000256" key="7">
    <source>
        <dbReference type="SAM" id="SignalP"/>
    </source>
</evidence>
<dbReference type="Pfam" id="PF00085">
    <property type="entry name" value="Thioredoxin"/>
    <property type="match status" value="4"/>
</dbReference>
<dbReference type="PROSITE" id="PS00636">
    <property type="entry name" value="DNAJ_1"/>
    <property type="match status" value="1"/>
</dbReference>
<dbReference type="InterPro" id="IPR017937">
    <property type="entry name" value="Thioredoxin_CS"/>
</dbReference>
<keyword evidence="4" id="KW-0072">Autophagy</keyword>
<evidence type="ECO:0000313" key="10">
    <source>
        <dbReference type="EnsemblMetazoa" id="SMAR002925-PA"/>
    </source>
</evidence>
<dbReference type="InterPro" id="IPR036869">
    <property type="entry name" value="J_dom_sf"/>
</dbReference>
<comment type="subcellular location">
    <subcellularLocation>
        <location evidence="1">Endoplasmic reticulum membrane</location>
        <topology evidence="1">Single-pass type IV membrane protein</topology>
    </subcellularLocation>
</comment>
<dbReference type="GO" id="GO:0016671">
    <property type="term" value="F:oxidoreductase activity, acting on a sulfur group of donors, disulfide as acceptor"/>
    <property type="evidence" value="ECO:0007669"/>
    <property type="project" value="TreeGrafter"/>
</dbReference>
<dbReference type="InterPro" id="IPR035674">
    <property type="entry name" value="ERdj5_TRX_C"/>
</dbReference>
<proteinExistence type="predicted"/>
<dbReference type="PRINTS" id="PR00625">
    <property type="entry name" value="JDOMAIN"/>
</dbReference>
<evidence type="ECO:0000256" key="4">
    <source>
        <dbReference type="ARBA" id="ARBA00023006"/>
    </source>
</evidence>
<dbReference type="InterPro" id="IPR013766">
    <property type="entry name" value="Thioredoxin_domain"/>
</dbReference>
<dbReference type="FunFam" id="1.10.287.110:FF:000029">
    <property type="entry name" value="DnaJ homolog subfamily C member 10"/>
    <property type="match status" value="1"/>
</dbReference>
<dbReference type="FunFam" id="3.40.30.10:FF:000087">
    <property type="entry name" value="DnaJ homolog subfamily C member 10"/>
    <property type="match status" value="1"/>
</dbReference>
<keyword evidence="11" id="KW-1185">Reference proteome</keyword>
<evidence type="ECO:0000256" key="6">
    <source>
        <dbReference type="ARBA" id="ARBA00035043"/>
    </source>
</evidence>
<feature type="domain" description="Thioredoxin" evidence="9">
    <location>
        <begin position="534"/>
        <end position="622"/>
    </location>
</feature>
<dbReference type="GO" id="GO:0051787">
    <property type="term" value="F:misfolded protein binding"/>
    <property type="evidence" value="ECO:0007669"/>
    <property type="project" value="TreeGrafter"/>
</dbReference>
<dbReference type="PRINTS" id="PR00421">
    <property type="entry name" value="THIOREDOXIN"/>
</dbReference>
<dbReference type="InterPro" id="IPR001623">
    <property type="entry name" value="DnaJ_domain"/>
</dbReference>
<accession>T1IPH3</accession>
<dbReference type="CDD" id="cd02961">
    <property type="entry name" value="PDI_a_family"/>
    <property type="match status" value="2"/>
</dbReference>
<dbReference type="HOGENOM" id="CLU_023279_0_0_1"/>
<dbReference type="OMA" id="APTWRKF"/>
<dbReference type="Gene3D" id="1.10.287.110">
    <property type="entry name" value="DnaJ domain"/>
    <property type="match status" value="1"/>
</dbReference>
<dbReference type="PANTHER" id="PTHR44340:SF1">
    <property type="entry name" value="DNAJ HOMOLOG SUBFAMILY C MEMBER 10"/>
    <property type="match status" value="1"/>
</dbReference>
<dbReference type="SUPFAM" id="SSF52833">
    <property type="entry name" value="Thioredoxin-like"/>
    <property type="match status" value="6"/>
</dbReference>
<dbReference type="InterPro" id="IPR018253">
    <property type="entry name" value="DnaJ_domain_CS"/>
</dbReference>
<dbReference type="eggNOG" id="KOG0713">
    <property type="taxonomic scope" value="Eukaryota"/>
</dbReference>
<dbReference type="GO" id="GO:0005789">
    <property type="term" value="C:endoplasmic reticulum membrane"/>
    <property type="evidence" value="ECO:0007669"/>
    <property type="project" value="UniProtKB-SubCell"/>
</dbReference>
<dbReference type="GO" id="GO:0005788">
    <property type="term" value="C:endoplasmic reticulum lumen"/>
    <property type="evidence" value="ECO:0007669"/>
    <property type="project" value="TreeGrafter"/>
</dbReference>
<reference evidence="10" key="2">
    <citation type="submission" date="2015-02" db="UniProtKB">
        <authorList>
            <consortium name="EnsemblMetazoa"/>
        </authorList>
    </citation>
    <scope>IDENTIFICATION</scope>
</reference>
<dbReference type="SMART" id="SM00271">
    <property type="entry name" value="DnaJ"/>
    <property type="match status" value="1"/>
</dbReference>
<dbReference type="InterPro" id="IPR036249">
    <property type="entry name" value="Thioredoxin-like_sf"/>
</dbReference>